<protein>
    <submittedName>
        <fullName evidence="3">Urease accessory protein</fullName>
    </submittedName>
</protein>
<sequence length="205" mass="20506">MTIKHNKVLHCGLGLAALALAASAQAHGGHLDHAHAAHDGGLLAGLAHPFTGLDHLLAMLAVGVWASQLWQGRARLGAPALFLAMLLAGALAALGGWVLPQLEVWVAASVAAFGALLLVGGRAPAGLGLLVLAAAAWVHGQAHGLEWVTGTSAGLFIGGFMLGSALLHGLGLLMGSALARLPARLGQGLAMALAASGLLMLLSRL</sequence>
<keyword evidence="2" id="KW-0732">Signal</keyword>
<evidence type="ECO:0000313" key="4">
    <source>
        <dbReference type="Proteomes" id="UP000562027"/>
    </source>
</evidence>
<name>A0A840LAE6_9BURK</name>
<dbReference type="RefSeq" id="WP_184299297.1">
    <property type="nucleotide sequence ID" value="NZ_JACHLP010000004.1"/>
</dbReference>
<keyword evidence="4" id="KW-1185">Reference proteome</keyword>
<feature type="transmembrane region" description="Helical" evidence="1">
    <location>
        <begin position="78"/>
        <end position="99"/>
    </location>
</feature>
<keyword evidence="1" id="KW-0812">Transmembrane</keyword>
<evidence type="ECO:0000256" key="2">
    <source>
        <dbReference type="SAM" id="SignalP"/>
    </source>
</evidence>
<proteinExistence type="predicted"/>
<reference evidence="3 4" key="1">
    <citation type="submission" date="2020-08" db="EMBL/GenBank/DDBJ databases">
        <title>Functional genomics of gut bacteria from endangered species of beetles.</title>
        <authorList>
            <person name="Carlos-Shanley C."/>
        </authorList>
    </citation>
    <scope>NUCLEOTIDE SEQUENCE [LARGE SCALE GENOMIC DNA]</scope>
    <source>
        <strain evidence="3 4">S00239</strain>
    </source>
</reference>
<dbReference type="AlphaFoldDB" id="A0A840LAE6"/>
<feature type="signal peptide" evidence="2">
    <location>
        <begin position="1"/>
        <end position="26"/>
    </location>
</feature>
<feature type="transmembrane region" description="Helical" evidence="1">
    <location>
        <begin position="150"/>
        <end position="173"/>
    </location>
</feature>
<dbReference type="Proteomes" id="UP000562027">
    <property type="component" value="Unassembled WGS sequence"/>
</dbReference>
<dbReference type="Pfam" id="PF04955">
    <property type="entry name" value="HupE_UreJ"/>
    <property type="match status" value="1"/>
</dbReference>
<feature type="transmembrane region" description="Helical" evidence="1">
    <location>
        <begin position="185"/>
        <end position="202"/>
    </location>
</feature>
<gene>
    <name evidence="3" type="ORF">HNP55_002268</name>
</gene>
<accession>A0A840LAE6</accession>
<dbReference type="PIRSF" id="PIRSF016919">
    <property type="entry name" value="HupE_UreJ"/>
    <property type="match status" value="1"/>
</dbReference>
<feature type="chain" id="PRO_5032750058" evidence="2">
    <location>
        <begin position="27"/>
        <end position="205"/>
    </location>
</feature>
<comment type="caution">
    <text evidence="3">The sequence shown here is derived from an EMBL/GenBank/DDBJ whole genome shotgun (WGS) entry which is preliminary data.</text>
</comment>
<feature type="transmembrane region" description="Helical" evidence="1">
    <location>
        <begin position="105"/>
        <end position="138"/>
    </location>
</feature>
<dbReference type="EMBL" id="JACHLP010000004">
    <property type="protein sequence ID" value="MBB4843745.1"/>
    <property type="molecule type" value="Genomic_DNA"/>
</dbReference>
<keyword evidence="1" id="KW-1133">Transmembrane helix</keyword>
<evidence type="ECO:0000256" key="1">
    <source>
        <dbReference type="SAM" id="Phobius"/>
    </source>
</evidence>
<feature type="transmembrane region" description="Helical" evidence="1">
    <location>
        <begin position="42"/>
        <end position="66"/>
    </location>
</feature>
<keyword evidence="1" id="KW-0472">Membrane</keyword>
<dbReference type="InterPro" id="IPR007038">
    <property type="entry name" value="HupE_UreJ"/>
</dbReference>
<evidence type="ECO:0000313" key="3">
    <source>
        <dbReference type="EMBL" id="MBB4843745.1"/>
    </source>
</evidence>
<organism evidence="3 4">
    <name type="scientific">Roseateles oligotrophus</name>
    <dbReference type="NCBI Taxonomy" id="1769250"/>
    <lineage>
        <taxon>Bacteria</taxon>
        <taxon>Pseudomonadati</taxon>
        <taxon>Pseudomonadota</taxon>
        <taxon>Betaproteobacteria</taxon>
        <taxon>Burkholderiales</taxon>
        <taxon>Sphaerotilaceae</taxon>
        <taxon>Roseateles</taxon>
    </lineage>
</organism>